<comment type="similarity">
    <text evidence="1 4">Belongs to the bacterial ribosomal protein bL19 family.</text>
</comment>
<sequence length="92" mass="10448">MNKKATNFKAGDIVKVIFKIPSGVKTRPTPFEGIVIAVKGDLTERTFTVRKSASQRVVVERIFAINSPSIENINVVKKSKVRRAKLYYLRKR</sequence>
<evidence type="ECO:0000256" key="1">
    <source>
        <dbReference type="ARBA" id="ARBA00005781"/>
    </source>
</evidence>
<evidence type="ECO:0000256" key="2">
    <source>
        <dbReference type="ARBA" id="ARBA00022980"/>
    </source>
</evidence>
<dbReference type="GO" id="GO:0006412">
    <property type="term" value="P:translation"/>
    <property type="evidence" value="ECO:0007669"/>
    <property type="project" value="InterPro"/>
</dbReference>
<dbReference type="NCBIfam" id="TIGR01024">
    <property type="entry name" value="rplS_bact"/>
    <property type="match status" value="1"/>
</dbReference>
<accession>A0A1F5GDE5</accession>
<dbReference type="GO" id="GO:0022625">
    <property type="term" value="C:cytosolic large ribosomal subunit"/>
    <property type="evidence" value="ECO:0007669"/>
    <property type="project" value="TreeGrafter"/>
</dbReference>
<evidence type="ECO:0000256" key="3">
    <source>
        <dbReference type="ARBA" id="ARBA00023274"/>
    </source>
</evidence>
<dbReference type="Pfam" id="PF01245">
    <property type="entry name" value="Ribosomal_L19"/>
    <property type="match status" value="1"/>
</dbReference>
<dbReference type="InterPro" id="IPR001857">
    <property type="entry name" value="Ribosomal_bL19"/>
</dbReference>
<dbReference type="InterPro" id="IPR008991">
    <property type="entry name" value="Translation_prot_SH3-like_sf"/>
</dbReference>
<dbReference type="GO" id="GO:0003735">
    <property type="term" value="F:structural constituent of ribosome"/>
    <property type="evidence" value="ECO:0007669"/>
    <property type="project" value="InterPro"/>
</dbReference>
<dbReference type="Proteomes" id="UP000177124">
    <property type="component" value="Unassembled WGS sequence"/>
</dbReference>
<dbReference type="PRINTS" id="PR00061">
    <property type="entry name" value="RIBOSOMALL19"/>
</dbReference>
<comment type="function">
    <text evidence="4">This protein is located at the 30S-50S ribosomal subunit interface and may play a role in the structure and function of the aminoacyl-tRNA binding site.</text>
</comment>
<dbReference type="InterPro" id="IPR018257">
    <property type="entry name" value="Ribosomal_bL19_CS"/>
</dbReference>
<dbReference type="EMBL" id="MFBF01000060">
    <property type="protein sequence ID" value="OGD89870.1"/>
    <property type="molecule type" value="Genomic_DNA"/>
</dbReference>
<dbReference type="PANTHER" id="PTHR15680:SF9">
    <property type="entry name" value="LARGE RIBOSOMAL SUBUNIT PROTEIN BL19M"/>
    <property type="match status" value="1"/>
</dbReference>
<dbReference type="InterPro" id="IPR038657">
    <property type="entry name" value="Ribosomal_bL19_sf"/>
</dbReference>
<evidence type="ECO:0000313" key="6">
    <source>
        <dbReference type="Proteomes" id="UP000177124"/>
    </source>
</evidence>
<proteinExistence type="inferred from homology"/>
<comment type="caution">
    <text evidence="5">The sequence shown here is derived from an EMBL/GenBank/DDBJ whole genome shotgun (WGS) entry which is preliminary data.</text>
</comment>
<keyword evidence="3 4" id="KW-0687">Ribonucleoprotein</keyword>
<keyword evidence="2 5" id="KW-0689">Ribosomal protein</keyword>
<reference evidence="5 6" key="1">
    <citation type="journal article" date="2016" name="Nat. Commun.">
        <title>Thousands of microbial genomes shed light on interconnected biogeochemical processes in an aquifer system.</title>
        <authorList>
            <person name="Anantharaman K."/>
            <person name="Brown C.T."/>
            <person name="Hug L.A."/>
            <person name="Sharon I."/>
            <person name="Castelle C.J."/>
            <person name="Probst A.J."/>
            <person name="Thomas B.C."/>
            <person name="Singh A."/>
            <person name="Wilkins M.J."/>
            <person name="Karaoz U."/>
            <person name="Brodie E.L."/>
            <person name="Williams K.H."/>
            <person name="Hubbard S.S."/>
            <person name="Banfield J.F."/>
        </authorList>
    </citation>
    <scope>NUCLEOTIDE SEQUENCE [LARGE SCALE GENOMIC DNA]</scope>
</reference>
<evidence type="ECO:0000313" key="5">
    <source>
        <dbReference type="EMBL" id="OGD89870.1"/>
    </source>
</evidence>
<evidence type="ECO:0000256" key="4">
    <source>
        <dbReference type="RuleBase" id="RU000559"/>
    </source>
</evidence>
<dbReference type="SUPFAM" id="SSF50104">
    <property type="entry name" value="Translation proteins SH3-like domain"/>
    <property type="match status" value="1"/>
</dbReference>
<protein>
    <recommendedName>
        <fullName evidence="4">50S ribosomal protein L19</fullName>
    </recommendedName>
</protein>
<dbReference type="PROSITE" id="PS01015">
    <property type="entry name" value="RIBOSOMAL_L19"/>
    <property type="match status" value="1"/>
</dbReference>
<organism evidence="5 6">
    <name type="scientific">Candidatus Curtissbacteria bacterium RIFCSPHIGHO2_02_FULL_42_15</name>
    <dbReference type="NCBI Taxonomy" id="1797716"/>
    <lineage>
        <taxon>Bacteria</taxon>
        <taxon>Candidatus Curtissiibacteriota</taxon>
    </lineage>
</organism>
<dbReference type="PANTHER" id="PTHR15680">
    <property type="entry name" value="RIBOSOMAL PROTEIN L19"/>
    <property type="match status" value="1"/>
</dbReference>
<dbReference type="AlphaFoldDB" id="A0A1F5GDE5"/>
<dbReference type="Gene3D" id="2.30.30.790">
    <property type="match status" value="1"/>
</dbReference>
<dbReference type="PIRSF" id="PIRSF002191">
    <property type="entry name" value="Ribosomal_L19"/>
    <property type="match status" value="1"/>
</dbReference>
<name>A0A1F5GDE5_9BACT</name>
<gene>
    <name evidence="5" type="ORF">A3D07_04060</name>
</gene>
<dbReference type="STRING" id="1797716.A3D07_04060"/>